<keyword evidence="2" id="KW-1185">Reference proteome</keyword>
<dbReference type="Proteomes" id="UP000814033">
    <property type="component" value="Unassembled WGS sequence"/>
</dbReference>
<sequence>MFALGPSDPAPASVQSNASTRLVFTDSSGVALKVFVDNSSIHNRTKLIRLLRKQGAEIIHHVNEAKILVVNTEAVSGKRFVRDWEAHKPVVEYPWVQACIDRGTAILEEDQWGGFLAVDDGASIHSDDVDEEDGIHIPPPPPRAVPARSAPGPSSQPARPAMSVQMPRSEVPALAVWDQMLPSAGTQPTTNGQQPSVANGQHAPAVNGHQPPDHLFQNPFSPTTFASQNTLNGGLNGLYSPQMQYPMHNAYMPHGLAAYSPALFPQSPLTSMPFPRLLETVIAVGRNQNYDVAPIQAYLSAIQLPAVPPVGLPLHQVPDTDDDASRPASSSSRRHSSTSLKRKASDMDNEAPSGSQRRVRPDSSSESHSRASGSKSTSKAPTSRRTGSSPPTKGVFTAQGRPIPIYVQVDLYGKQRGEVVQAIRKAGGTITADIGSARYVVLNARSASYPELKRHAETASRPMVQASFVYDCIDENSLLDPEDYAVEEPSLPVKPRASRSFLDNRREPALVPLPPSPFSQPSGRRRSRSPDPPTPPSSDGRGYLPEEKEFVWKYYRYLLQDDPYLTRNKFSKLLQAKIPRHTDKNWYQHLTYHKDRMETVRAEVLPSISGAATHSLLANGDTNGDAQDEETPEHEHEQEHGPTGRSSKRQRTQEDAQEEVQRDEHRQEPSGHDENLAEEEDVEAKLNASEPPGEPLAETHDTQTDEDRAYHEDFARIVEFLAGDDADDGGEELIWSRMPTYVDWPAFLDNHLDAVTKALSLVINEKRGGDAAVPANQ</sequence>
<reference evidence="1" key="2">
    <citation type="journal article" date="2022" name="New Phytol.">
        <title>Evolutionary transition to the ectomycorrhizal habit in the genomes of a hyperdiverse lineage of mushroom-forming fungi.</title>
        <authorList>
            <person name="Looney B."/>
            <person name="Miyauchi S."/>
            <person name="Morin E."/>
            <person name="Drula E."/>
            <person name="Courty P.E."/>
            <person name="Kohler A."/>
            <person name="Kuo A."/>
            <person name="LaButti K."/>
            <person name="Pangilinan J."/>
            <person name="Lipzen A."/>
            <person name="Riley R."/>
            <person name="Andreopoulos W."/>
            <person name="He G."/>
            <person name="Johnson J."/>
            <person name="Nolan M."/>
            <person name="Tritt A."/>
            <person name="Barry K.W."/>
            <person name="Grigoriev I.V."/>
            <person name="Nagy L.G."/>
            <person name="Hibbett D."/>
            <person name="Henrissat B."/>
            <person name="Matheny P.B."/>
            <person name="Labbe J."/>
            <person name="Martin F.M."/>
        </authorList>
    </citation>
    <scope>NUCLEOTIDE SEQUENCE</scope>
    <source>
        <strain evidence="1">FP105234-sp</strain>
    </source>
</reference>
<organism evidence="1 2">
    <name type="scientific">Auriscalpium vulgare</name>
    <dbReference type="NCBI Taxonomy" id="40419"/>
    <lineage>
        <taxon>Eukaryota</taxon>
        <taxon>Fungi</taxon>
        <taxon>Dikarya</taxon>
        <taxon>Basidiomycota</taxon>
        <taxon>Agaricomycotina</taxon>
        <taxon>Agaricomycetes</taxon>
        <taxon>Russulales</taxon>
        <taxon>Auriscalpiaceae</taxon>
        <taxon>Auriscalpium</taxon>
    </lineage>
</organism>
<gene>
    <name evidence="1" type="ORF">FA95DRAFT_1605331</name>
</gene>
<comment type="caution">
    <text evidence="1">The sequence shown here is derived from an EMBL/GenBank/DDBJ whole genome shotgun (WGS) entry which is preliminary data.</text>
</comment>
<dbReference type="EMBL" id="MU275888">
    <property type="protein sequence ID" value="KAI0048353.1"/>
    <property type="molecule type" value="Genomic_DNA"/>
</dbReference>
<evidence type="ECO:0000313" key="2">
    <source>
        <dbReference type="Proteomes" id="UP000814033"/>
    </source>
</evidence>
<name>A0ACB8RXT1_9AGAM</name>
<proteinExistence type="predicted"/>
<reference evidence="1" key="1">
    <citation type="submission" date="2021-02" db="EMBL/GenBank/DDBJ databases">
        <authorList>
            <consortium name="DOE Joint Genome Institute"/>
            <person name="Ahrendt S."/>
            <person name="Looney B.P."/>
            <person name="Miyauchi S."/>
            <person name="Morin E."/>
            <person name="Drula E."/>
            <person name="Courty P.E."/>
            <person name="Chicoki N."/>
            <person name="Fauchery L."/>
            <person name="Kohler A."/>
            <person name="Kuo A."/>
            <person name="Labutti K."/>
            <person name="Pangilinan J."/>
            <person name="Lipzen A."/>
            <person name="Riley R."/>
            <person name="Andreopoulos W."/>
            <person name="He G."/>
            <person name="Johnson J."/>
            <person name="Barry K.W."/>
            <person name="Grigoriev I.V."/>
            <person name="Nagy L."/>
            <person name="Hibbett D."/>
            <person name="Henrissat B."/>
            <person name="Matheny P.B."/>
            <person name="Labbe J."/>
            <person name="Martin F."/>
        </authorList>
    </citation>
    <scope>NUCLEOTIDE SEQUENCE</scope>
    <source>
        <strain evidence="1">FP105234-sp</strain>
    </source>
</reference>
<accession>A0ACB8RXT1</accession>
<evidence type="ECO:0000313" key="1">
    <source>
        <dbReference type="EMBL" id="KAI0048353.1"/>
    </source>
</evidence>
<protein>
    <submittedName>
        <fullName evidence="1">Uncharacterized protein</fullName>
    </submittedName>
</protein>